<dbReference type="SUPFAM" id="SSF57850">
    <property type="entry name" value="RING/U-box"/>
    <property type="match status" value="1"/>
</dbReference>
<keyword evidence="16" id="KW-1185">Reference proteome</keyword>
<keyword evidence="9 12" id="KW-0863">Zinc-finger</keyword>
<dbReference type="Pfam" id="PF23202">
    <property type="entry name" value="PAH_ZNF598"/>
    <property type="match status" value="1"/>
</dbReference>
<evidence type="ECO:0000256" key="12">
    <source>
        <dbReference type="PROSITE-ProRule" id="PRU00175"/>
    </source>
</evidence>
<keyword evidence="7" id="KW-0808">Transferase</keyword>
<evidence type="ECO:0000313" key="16">
    <source>
        <dbReference type="Proteomes" id="UP000008837"/>
    </source>
</evidence>
<dbReference type="GO" id="GO:0016567">
    <property type="term" value="P:protein ubiquitination"/>
    <property type="evidence" value="ECO:0007669"/>
    <property type="project" value="TreeGrafter"/>
</dbReference>
<dbReference type="CDD" id="cd16615">
    <property type="entry name" value="RING-HC_ZNF598"/>
    <property type="match status" value="1"/>
</dbReference>
<sequence>MTRGGQARGGGARGGHRGGGNRGSSGHRRGGHGMPGHTRGGRASGQSAAPAASTSKTENHSAVNHEAGTADEAQPALQAKDAGTAADDGADTAEAGHDEEDERDICFICAEYVQLYSLPPCDHRVCHICAMRLRALWKKRECTFCKGDATRVIFTPNDTKSYGAYTPDELPFVDEKLSVYFENRQDYEDTLSLLRFNCPNTKCEAMCSGWSDLKGHVKREHSRLLCELCIRHKKIFSHEHSLFTAASLQAHLSSEHRYCEFCHQHFYSDDELWVHMRDRHEQCHICKARSEEERWNYYRDYDMLEQHFRKEHYLCLARDCLETKFVVFENQMELQVHQVEAHGHTLSNRERRDALRVDTRFMYDDGGAGGGSSSSGRRPARGKKPANATQASVNINANTPSTSTQRRAQFGRSLTTASGGGQDGSNEPSEDDRYWSTVLTVLNDSKIKLTSCKAALRAYSLSETNVHDLLKTLTNLTGDSAHSMDIGTTDLVVQSMCEMLKHTEKRSELLAAWTAIKEEHAPFPSLPASQGPHSVRSLKSAASGNARVWNSVARAASSAPSASASSSHRMPARTPDHFPTLSSANASRVPGSAAHTRGVQRRVNTAAGSTPWSGSGNAGSSGSGTRNSSVMSPVAFPPLGSGPVQRTPQSVHVSSMSKSKTPALPANHFPSLPTSTAHAERQAQKRELFSQPRVNPLVPQAPPTRWGSGPSLSSSPAGQEAFPALGDVRASLPDSNDALASSSAGSGKQRRRKGVLLSSVGSMHRM</sequence>
<dbReference type="GO" id="GO:0072344">
    <property type="term" value="P:rescue of stalled ribosome"/>
    <property type="evidence" value="ECO:0007669"/>
    <property type="project" value="InterPro"/>
</dbReference>
<dbReference type="PROSITE" id="PS00028">
    <property type="entry name" value="ZINC_FINGER_C2H2_1"/>
    <property type="match status" value="2"/>
</dbReference>
<accession>A8Q0G3</accession>
<dbReference type="PANTHER" id="PTHR22938:SF0">
    <property type="entry name" value="E3 UBIQUITIN-PROTEIN LIGASE ZNF598"/>
    <property type="match status" value="1"/>
</dbReference>
<protein>
    <recommendedName>
        <fullName evidence="4">RING-type E3 ubiquitin transferase</fullName>
        <ecNumber evidence="4">2.3.2.27</ecNumber>
    </recommendedName>
</protein>
<feature type="domain" description="RING-type" evidence="14">
    <location>
        <begin position="106"/>
        <end position="146"/>
    </location>
</feature>
<dbReference type="PROSITE" id="PS50089">
    <property type="entry name" value="ZF_RING_2"/>
    <property type="match status" value="1"/>
</dbReference>
<evidence type="ECO:0000256" key="2">
    <source>
        <dbReference type="ARBA" id="ARBA00004496"/>
    </source>
</evidence>
<keyword evidence="10" id="KW-0862">Zinc</keyword>
<feature type="compositionally biased region" description="Polar residues" evidence="13">
    <location>
        <begin position="44"/>
        <end position="62"/>
    </location>
</feature>
<keyword evidence="8" id="KW-0479">Metal-binding</keyword>
<comment type="caution">
    <text evidence="15">The sequence shown here is derived from an EMBL/GenBank/DDBJ whole genome shotgun (WGS) entry which is preliminary data.</text>
</comment>
<dbReference type="RefSeq" id="XP_001731029.1">
    <property type="nucleotide sequence ID" value="XM_001730977.1"/>
</dbReference>
<feature type="compositionally biased region" description="Polar residues" evidence="13">
    <location>
        <begin position="387"/>
        <end position="407"/>
    </location>
</feature>
<feature type="compositionally biased region" description="Basic and acidic residues" evidence="13">
    <location>
        <begin position="678"/>
        <end position="688"/>
    </location>
</feature>
<evidence type="ECO:0000313" key="15">
    <source>
        <dbReference type="EMBL" id="EDP43815.1"/>
    </source>
</evidence>
<dbReference type="PANTHER" id="PTHR22938">
    <property type="entry name" value="ZINC FINGER PROTEIN 598"/>
    <property type="match status" value="1"/>
</dbReference>
<evidence type="ECO:0000256" key="9">
    <source>
        <dbReference type="ARBA" id="ARBA00022771"/>
    </source>
</evidence>
<dbReference type="STRING" id="425265.A8Q0G3"/>
<reference evidence="15 16" key="1">
    <citation type="journal article" date="2007" name="Proc. Natl. Acad. Sci. U.S.A.">
        <title>Dandruff-associated Malassezia genomes reveal convergent and divergent virulence traits shared with plant and human fungal pathogens.</title>
        <authorList>
            <person name="Xu J."/>
            <person name="Saunders C.W."/>
            <person name="Hu P."/>
            <person name="Grant R.A."/>
            <person name="Boekhout T."/>
            <person name="Kuramae E.E."/>
            <person name="Kronstad J.W."/>
            <person name="Deangelis Y.M."/>
            <person name="Reeder N.L."/>
            <person name="Johnstone K.R."/>
            <person name="Leland M."/>
            <person name="Fieno A.M."/>
            <person name="Begley W.M."/>
            <person name="Sun Y."/>
            <person name="Lacey M.P."/>
            <person name="Chaudhary T."/>
            <person name="Keough T."/>
            <person name="Chu L."/>
            <person name="Sears R."/>
            <person name="Yuan B."/>
            <person name="Dawson T.L.Jr."/>
        </authorList>
    </citation>
    <scope>NUCLEOTIDE SEQUENCE [LARGE SCALE GENOMIC DNA]</scope>
    <source>
        <strain evidence="16">ATCC MYA-4612 / CBS 7966</strain>
    </source>
</reference>
<dbReference type="OMA" id="HRVCHIC"/>
<keyword evidence="5" id="KW-0963">Cytoplasm</keyword>
<comment type="catalytic activity">
    <reaction evidence="1">
        <text>S-ubiquitinyl-[E2 ubiquitin-conjugating enzyme]-L-cysteine + [acceptor protein]-L-lysine = [E2 ubiquitin-conjugating enzyme]-L-cysteine + N(6)-ubiquitinyl-[acceptor protein]-L-lysine.</text>
        <dbReference type="EC" id="2.3.2.27"/>
    </reaction>
</comment>
<evidence type="ECO:0000256" key="13">
    <source>
        <dbReference type="SAM" id="MobiDB-lite"/>
    </source>
</evidence>
<dbReference type="PROSITE" id="PS00518">
    <property type="entry name" value="ZF_RING_1"/>
    <property type="match status" value="1"/>
</dbReference>
<comment type="subcellular location">
    <subcellularLocation>
        <location evidence="2">Cytoplasm</location>
    </subcellularLocation>
</comment>
<dbReference type="Gene3D" id="3.30.40.10">
    <property type="entry name" value="Zinc/RING finger domain, C3HC4 (zinc finger)"/>
    <property type="match status" value="1"/>
</dbReference>
<evidence type="ECO:0000256" key="6">
    <source>
        <dbReference type="ARBA" id="ARBA00022553"/>
    </source>
</evidence>
<keyword evidence="6" id="KW-0597">Phosphoprotein</keyword>
<dbReference type="InterPro" id="IPR056437">
    <property type="entry name" value="Znf-C2H2_ZNF598/HEL2"/>
</dbReference>
<dbReference type="Pfam" id="PF23230">
    <property type="entry name" value="zf-C2H2_13"/>
    <property type="match status" value="1"/>
</dbReference>
<dbReference type="GO" id="GO:0061630">
    <property type="term" value="F:ubiquitin protein ligase activity"/>
    <property type="evidence" value="ECO:0007669"/>
    <property type="project" value="UniProtKB-EC"/>
</dbReference>
<dbReference type="KEGG" id="mgl:MGL_2028"/>
<evidence type="ECO:0000256" key="1">
    <source>
        <dbReference type="ARBA" id="ARBA00000900"/>
    </source>
</evidence>
<organism evidence="15 16">
    <name type="scientific">Malassezia globosa (strain ATCC MYA-4612 / CBS 7966)</name>
    <name type="common">Dandruff-associated fungus</name>
    <dbReference type="NCBI Taxonomy" id="425265"/>
    <lineage>
        <taxon>Eukaryota</taxon>
        <taxon>Fungi</taxon>
        <taxon>Dikarya</taxon>
        <taxon>Basidiomycota</taxon>
        <taxon>Ustilaginomycotina</taxon>
        <taxon>Malasseziomycetes</taxon>
        <taxon>Malasseziales</taxon>
        <taxon>Malasseziaceae</taxon>
        <taxon>Malassezia</taxon>
    </lineage>
</organism>
<evidence type="ECO:0000256" key="10">
    <source>
        <dbReference type="ARBA" id="ARBA00022833"/>
    </source>
</evidence>
<evidence type="ECO:0000256" key="3">
    <source>
        <dbReference type="ARBA" id="ARBA00004906"/>
    </source>
</evidence>
<dbReference type="EC" id="2.3.2.27" evidence="4"/>
<dbReference type="InParanoid" id="A8Q0G3"/>
<dbReference type="InterPro" id="IPR013087">
    <property type="entry name" value="Znf_C2H2_type"/>
</dbReference>
<evidence type="ECO:0000256" key="8">
    <source>
        <dbReference type="ARBA" id="ARBA00022723"/>
    </source>
</evidence>
<dbReference type="GeneID" id="5855336"/>
<feature type="compositionally biased region" description="Low complexity" evidence="13">
    <location>
        <begin position="707"/>
        <end position="716"/>
    </location>
</feature>
<comment type="pathway">
    <text evidence="3">Protein modification; protein ubiquitination.</text>
</comment>
<dbReference type="InterPro" id="IPR017907">
    <property type="entry name" value="Znf_RING_CS"/>
</dbReference>
<feature type="compositionally biased region" description="Gly residues" evidence="13">
    <location>
        <begin position="1"/>
        <end position="23"/>
    </location>
</feature>
<dbReference type="InterPro" id="IPR041888">
    <property type="entry name" value="RING-HC_ZNF598/HEL2"/>
</dbReference>
<evidence type="ECO:0000256" key="7">
    <source>
        <dbReference type="ARBA" id="ARBA00022679"/>
    </source>
</evidence>
<dbReference type="InterPro" id="IPR044288">
    <property type="entry name" value="ZNF598/HEL2"/>
</dbReference>
<gene>
    <name evidence="15" type="ORF">MGL_2028</name>
</gene>
<comment type="similarity">
    <text evidence="11">Belongs to the ZNF598/HEL2 family.</text>
</comment>
<dbReference type="InterPro" id="IPR013083">
    <property type="entry name" value="Znf_RING/FYVE/PHD"/>
</dbReference>
<feature type="region of interest" description="Disordered" evidence="13">
    <location>
        <begin position="363"/>
        <end position="407"/>
    </location>
</feature>
<dbReference type="EMBL" id="AAYY01000006">
    <property type="protein sequence ID" value="EDP43815.1"/>
    <property type="molecule type" value="Genomic_DNA"/>
</dbReference>
<feature type="compositionally biased region" description="Polar residues" evidence="13">
    <location>
        <begin position="644"/>
        <end position="660"/>
    </location>
</feature>
<proteinExistence type="inferred from homology"/>
<dbReference type="InterPro" id="IPR057634">
    <property type="entry name" value="PAH_ZNF598/HEL2"/>
</dbReference>
<dbReference type="Proteomes" id="UP000008837">
    <property type="component" value="Unassembled WGS sequence"/>
</dbReference>
<dbReference type="SMART" id="SM00355">
    <property type="entry name" value="ZnF_C2H2"/>
    <property type="match status" value="4"/>
</dbReference>
<dbReference type="Pfam" id="PF25447">
    <property type="entry name" value="RING_ZNF598"/>
    <property type="match status" value="1"/>
</dbReference>
<feature type="compositionally biased region" description="Polar residues" evidence="13">
    <location>
        <begin position="602"/>
        <end position="612"/>
    </location>
</feature>
<feature type="region of interest" description="Disordered" evidence="13">
    <location>
        <begin position="559"/>
        <end position="766"/>
    </location>
</feature>
<feature type="region of interest" description="Disordered" evidence="13">
    <location>
        <begin position="1"/>
        <end position="73"/>
    </location>
</feature>
<dbReference type="AlphaFoldDB" id="A8Q0G3"/>
<name>A8Q0G3_MALGO</name>
<dbReference type="OrthoDB" id="3838338at2759"/>
<evidence type="ECO:0000259" key="14">
    <source>
        <dbReference type="PROSITE" id="PS50089"/>
    </source>
</evidence>
<evidence type="ECO:0000256" key="5">
    <source>
        <dbReference type="ARBA" id="ARBA00022490"/>
    </source>
</evidence>
<dbReference type="GO" id="GO:0005737">
    <property type="term" value="C:cytoplasm"/>
    <property type="evidence" value="ECO:0007669"/>
    <property type="project" value="UniProtKB-SubCell"/>
</dbReference>
<dbReference type="VEuPathDB" id="FungiDB:MGL_2028"/>
<evidence type="ECO:0000256" key="11">
    <source>
        <dbReference type="ARBA" id="ARBA00035113"/>
    </source>
</evidence>
<dbReference type="InterPro" id="IPR001841">
    <property type="entry name" value="Znf_RING"/>
</dbReference>
<feature type="compositionally biased region" description="Low complexity" evidence="13">
    <location>
        <begin position="623"/>
        <end position="632"/>
    </location>
</feature>
<dbReference type="GO" id="GO:0008270">
    <property type="term" value="F:zinc ion binding"/>
    <property type="evidence" value="ECO:0007669"/>
    <property type="project" value="UniProtKB-KW"/>
</dbReference>
<dbReference type="GO" id="GO:0043022">
    <property type="term" value="F:ribosome binding"/>
    <property type="evidence" value="ECO:0007669"/>
    <property type="project" value="TreeGrafter"/>
</dbReference>
<dbReference type="FunCoup" id="A8Q0G3">
    <property type="interactions" value="61"/>
</dbReference>
<evidence type="ECO:0000256" key="4">
    <source>
        <dbReference type="ARBA" id="ARBA00012483"/>
    </source>
</evidence>